<evidence type="ECO:0000256" key="4">
    <source>
        <dbReference type="ARBA" id="ARBA00023136"/>
    </source>
</evidence>
<dbReference type="Gene3D" id="3.40.50.300">
    <property type="entry name" value="P-loop containing nucleotide triphosphate hydrolases"/>
    <property type="match status" value="1"/>
</dbReference>
<feature type="transmembrane region" description="Helical" evidence="5">
    <location>
        <begin position="479"/>
        <end position="499"/>
    </location>
</feature>
<reference evidence="8 9" key="1">
    <citation type="submission" date="2015-12" db="EMBL/GenBank/DDBJ databases">
        <title>The genome of Folsomia candida.</title>
        <authorList>
            <person name="Faddeeva A."/>
            <person name="Derks M.F."/>
            <person name="Anvar Y."/>
            <person name="Smit S."/>
            <person name="Van Straalen N."/>
            <person name="Roelofs D."/>
        </authorList>
    </citation>
    <scope>NUCLEOTIDE SEQUENCE [LARGE SCALE GENOMIC DNA]</scope>
    <source>
        <strain evidence="8 9">VU population</strain>
        <tissue evidence="8">Whole body</tissue>
    </source>
</reference>
<feature type="non-terminal residue" evidence="8">
    <location>
        <position position="1"/>
    </location>
</feature>
<dbReference type="GO" id="GO:0016020">
    <property type="term" value="C:membrane"/>
    <property type="evidence" value="ECO:0007669"/>
    <property type="project" value="UniProtKB-SubCell"/>
</dbReference>
<feature type="transmembrane region" description="Helical" evidence="5">
    <location>
        <begin position="537"/>
        <end position="559"/>
    </location>
</feature>
<feature type="transmembrane region" description="Helical" evidence="5">
    <location>
        <begin position="211"/>
        <end position="233"/>
    </location>
</feature>
<evidence type="ECO:0000313" key="8">
    <source>
        <dbReference type="EMBL" id="OXA47299.1"/>
    </source>
</evidence>
<dbReference type="GO" id="GO:0140359">
    <property type="term" value="F:ABC-type transporter activity"/>
    <property type="evidence" value="ECO:0007669"/>
    <property type="project" value="InterPro"/>
</dbReference>
<comment type="subcellular location">
    <subcellularLocation>
        <location evidence="1">Membrane</location>
        <topology evidence="1">Multi-pass membrane protein</topology>
    </subcellularLocation>
</comment>
<dbReference type="InterPro" id="IPR027417">
    <property type="entry name" value="P-loop_NTPase"/>
</dbReference>
<dbReference type="Pfam" id="PF00005">
    <property type="entry name" value="ABC_tran"/>
    <property type="match status" value="1"/>
</dbReference>
<dbReference type="GO" id="GO:0005524">
    <property type="term" value="F:ATP binding"/>
    <property type="evidence" value="ECO:0007669"/>
    <property type="project" value="InterPro"/>
</dbReference>
<protein>
    <submittedName>
        <fullName evidence="8">ABC transporter G family member 20</fullName>
    </submittedName>
</protein>
<dbReference type="OrthoDB" id="10255969at2759"/>
<feature type="domain" description="ABC-2 type transporter transmembrane" evidence="7">
    <location>
        <begin position="255"/>
        <end position="551"/>
    </location>
</feature>
<comment type="caution">
    <text evidence="8">The sequence shown here is derived from an EMBL/GenBank/DDBJ whole genome shotgun (WGS) entry which is preliminary data.</text>
</comment>
<feature type="transmembrane region" description="Helical" evidence="5">
    <location>
        <begin position="412"/>
        <end position="434"/>
    </location>
</feature>
<keyword evidence="3 5" id="KW-1133">Transmembrane helix</keyword>
<dbReference type="PANTHER" id="PTHR43038:SF3">
    <property type="entry name" value="ABC TRANSPORTER G FAMILY MEMBER 20 ISOFORM X1"/>
    <property type="match status" value="1"/>
</dbReference>
<organism evidence="8 9">
    <name type="scientific">Folsomia candida</name>
    <name type="common">Springtail</name>
    <dbReference type="NCBI Taxonomy" id="158441"/>
    <lineage>
        <taxon>Eukaryota</taxon>
        <taxon>Metazoa</taxon>
        <taxon>Ecdysozoa</taxon>
        <taxon>Arthropoda</taxon>
        <taxon>Hexapoda</taxon>
        <taxon>Collembola</taxon>
        <taxon>Entomobryomorpha</taxon>
        <taxon>Isotomoidea</taxon>
        <taxon>Isotomidae</taxon>
        <taxon>Proisotominae</taxon>
        <taxon>Folsomia</taxon>
    </lineage>
</organism>
<accession>A0A226DQ12</accession>
<evidence type="ECO:0000313" key="9">
    <source>
        <dbReference type="Proteomes" id="UP000198287"/>
    </source>
</evidence>
<evidence type="ECO:0000256" key="1">
    <source>
        <dbReference type="ARBA" id="ARBA00004141"/>
    </source>
</evidence>
<dbReference type="PANTHER" id="PTHR43038">
    <property type="entry name" value="ATP-BINDING CASSETTE, SUB-FAMILY H, MEMBER 1"/>
    <property type="match status" value="1"/>
</dbReference>
<name>A0A226DQ12_FOLCA</name>
<dbReference type="EMBL" id="LNIX01000013">
    <property type="protein sequence ID" value="OXA47299.1"/>
    <property type="molecule type" value="Genomic_DNA"/>
</dbReference>
<dbReference type="Proteomes" id="UP000198287">
    <property type="component" value="Unassembled WGS sequence"/>
</dbReference>
<dbReference type="InterPro" id="IPR013525">
    <property type="entry name" value="ABC2_TM"/>
</dbReference>
<feature type="transmembrane region" description="Helical" evidence="5">
    <location>
        <begin position="446"/>
        <end position="472"/>
    </location>
</feature>
<keyword evidence="4 5" id="KW-0472">Membrane</keyword>
<gene>
    <name evidence="8" type="ORF">Fcan01_17775</name>
</gene>
<evidence type="ECO:0000259" key="6">
    <source>
        <dbReference type="Pfam" id="PF00005"/>
    </source>
</evidence>
<dbReference type="GO" id="GO:0016887">
    <property type="term" value="F:ATP hydrolysis activity"/>
    <property type="evidence" value="ECO:0007669"/>
    <property type="project" value="InterPro"/>
</dbReference>
<evidence type="ECO:0000256" key="2">
    <source>
        <dbReference type="ARBA" id="ARBA00022692"/>
    </source>
</evidence>
<keyword evidence="9" id="KW-1185">Reference proteome</keyword>
<dbReference type="AlphaFoldDB" id="A0A226DQ12"/>
<dbReference type="Pfam" id="PF12698">
    <property type="entry name" value="ABC2_membrane_3"/>
    <property type="match status" value="1"/>
</dbReference>
<feature type="transmembrane region" description="Helical" evidence="5">
    <location>
        <begin position="369"/>
        <end position="391"/>
    </location>
</feature>
<keyword evidence="2 5" id="KW-0812">Transmembrane</keyword>
<dbReference type="SUPFAM" id="SSF52540">
    <property type="entry name" value="P-loop containing nucleoside triphosphate hydrolases"/>
    <property type="match status" value="1"/>
</dbReference>
<proteinExistence type="predicted"/>
<feature type="domain" description="ABC transporter" evidence="6">
    <location>
        <begin position="13"/>
        <end position="43"/>
    </location>
</feature>
<dbReference type="InterPro" id="IPR003439">
    <property type="entry name" value="ABC_transporter-like_ATP-bd"/>
</dbReference>
<sequence>TDFSDLVDAGPCVSSLSGGQRRRVSLGVALINHPKLLVLDEPTVGIDPLLRESIWDYLCSLTATKGTTIIVTTHYTEEARRFNKIGIMRKGRLIGDDSPNNLIHMHGGNRLDDVLLNLCKINDESNMNSFEPIASYKKLDDKLNTDSLKTVELISYKKLEYSKCFSKNDNEFVSRKDNPKERLVRQLAQFSGSLTKIKALTKRNLLMSYRIPSYILMALLLPLIHSIIILYTWGRDPVGQILAVSNQDGICHPGKVYESKEAARHSVEIGDTLGFIHFPRNFSQHNFNRLVLHRFATSETLAGSTVQISLDMTNKITTFLLETLQGKYSKFMEKMVSRINAHMDLRQIRTPLRFNNDNSTSDRGEWKDYFLPGNIPLMIFFYSVGCSLALIQDKEDGTLKRSQACGVELWHVYVSYYLSEVLIMLGQIGIVFMSRFLFGEYTNKGSFWLCFVIAFLSGWVAISTGLLVATVLSRSMEVIMVMGLVMLTTVYSCGFSWPLDSVTKPYRWICMYLNPISPPMMATRRVWNSAWGIEHPIIFGALLGSITWIIFLTSVGLIVERRQRNK</sequence>
<evidence type="ECO:0000256" key="3">
    <source>
        <dbReference type="ARBA" id="ARBA00022989"/>
    </source>
</evidence>
<evidence type="ECO:0000259" key="7">
    <source>
        <dbReference type="Pfam" id="PF12698"/>
    </source>
</evidence>
<evidence type="ECO:0000256" key="5">
    <source>
        <dbReference type="SAM" id="Phobius"/>
    </source>
</evidence>